<keyword evidence="3" id="KW-1185">Reference proteome</keyword>
<reference evidence="2 3" key="1">
    <citation type="submission" date="2021-04" db="EMBL/GenBank/DDBJ databases">
        <authorList>
            <person name="Ivanova A."/>
        </authorList>
    </citation>
    <scope>NUCLEOTIDE SEQUENCE [LARGE SCALE GENOMIC DNA]</scope>
    <source>
        <strain evidence="2 3">G18</strain>
    </source>
</reference>
<comment type="caution">
    <text evidence="2">The sequence shown here is derived from an EMBL/GenBank/DDBJ whole genome shotgun (WGS) entry which is preliminary data.</text>
</comment>
<organism evidence="2 3">
    <name type="scientific">Gemmata palustris</name>
    <dbReference type="NCBI Taxonomy" id="2822762"/>
    <lineage>
        <taxon>Bacteria</taxon>
        <taxon>Pseudomonadati</taxon>
        <taxon>Planctomycetota</taxon>
        <taxon>Planctomycetia</taxon>
        <taxon>Gemmatales</taxon>
        <taxon>Gemmataceae</taxon>
        <taxon>Gemmata</taxon>
    </lineage>
</organism>
<feature type="signal peptide" evidence="1">
    <location>
        <begin position="1"/>
        <end position="24"/>
    </location>
</feature>
<dbReference type="EMBL" id="JAGKQQ010000002">
    <property type="protein sequence ID" value="MBP3960422.1"/>
    <property type="molecule type" value="Genomic_DNA"/>
</dbReference>
<evidence type="ECO:0000313" key="2">
    <source>
        <dbReference type="EMBL" id="MBP3960422.1"/>
    </source>
</evidence>
<proteinExistence type="predicted"/>
<sequence>MKLRLPVAVIAVAGFLFQSPRASAELLTLHLDQTTSGTVSVNLGGKTISNVYPGPYHWSDVNDPPNSNFPPPIATFCIELTDTLTVGNSYVFGVYAPEDAPTIGSTAKADAIRALYGNFYNPAWTDPSFKGNNESKAFQLALWELVYETDPTKTVSSGNFQTGSTASTRANEMLNGLAGGLDKYNSADYELVALIAPAPGAKDQTPGQDQLAVRPKSAPAPPAALLAGIGGLILMGRARLNRRQTATA</sequence>
<evidence type="ECO:0008006" key="4">
    <source>
        <dbReference type="Google" id="ProtNLM"/>
    </source>
</evidence>
<feature type="chain" id="PRO_5046976549" description="Thioester domain-containing protein" evidence="1">
    <location>
        <begin position="25"/>
        <end position="248"/>
    </location>
</feature>
<accession>A0ABS5C364</accession>
<name>A0ABS5C364_9BACT</name>
<keyword evidence="1" id="KW-0732">Signal</keyword>
<protein>
    <recommendedName>
        <fullName evidence="4">Thioester domain-containing protein</fullName>
    </recommendedName>
</protein>
<dbReference type="RefSeq" id="WP_210662474.1">
    <property type="nucleotide sequence ID" value="NZ_JAGKQQ010000002.1"/>
</dbReference>
<dbReference type="Proteomes" id="UP000676565">
    <property type="component" value="Unassembled WGS sequence"/>
</dbReference>
<gene>
    <name evidence="2" type="ORF">J8F10_34785</name>
</gene>
<evidence type="ECO:0000256" key="1">
    <source>
        <dbReference type="SAM" id="SignalP"/>
    </source>
</evidence>
<evidence type="ECO:0000313" key="3">
    <source>
        <dbReference type="Proteomes" id="UP000676565"/>
    </source>
</evidence>